<dbReference type="SMART" id="SM00749">
    <property type="entry name" value="BON"/>
    <property type="match status" value="2"/>
</dbReference>
<dbReference type="PANTHER" id="PTHR34606">
    <property type="entry name" value="BON DOMAIN-CONTAINING PROTEIN"/>
    <property type="match status" value="1"/>
</dbReference>
<feature type="domain" description="BON" evidence="2">
    <location>
        <begin position="174"/>
        <end position="242"/>
    </location>
</feature>
<dbReference type="InterPro" id="IPR014004">
    <property type="entry name" value="Transpt-assoc_nodulatn_dom_bac"/>
</dbReference>
<dbReference type="InterPro" id="IPR051686">
    <property type="entry name" value="Lipoprotein_DolP"/>
</dbReference>
<dbReference type="InterPro" id="IPR007055">
    <property type="entry name" value="BON_dom"/>
</dbReference>
<dbReference type="PROSITE" id="PS50914">
    <property type="entry name" value="BON"/>
    <property type="match status" value="3"/>
</dbReference>
<evidence type="ECO:0000259" key="2">
    <source>
        <dbReference type="PROSITE" id="PS50914"/>
    </source>
</evidence>
<comment type="caution">
    <text evidence="3">The sequence shown here is derived from an EMBL/GenBank/DDBJ whole genome shotgun (WGS) entry which is preliminary data.</text>
</comment>
<protein>
    <submittedName>
        <fullName evidence="3">BON domain-containing protein</fullName>
    </submittedName>
</protein>
<organism evidence="3 4">
    <name type="scientific">Methylophilus flavus</name>
    <dbReference type="NCBI Taxonomy" id="640084"/>
    <lineage>
        <taxon>Bacteria</taxon>
        <taxon>Pseudomonadati</taxon>
        <taxon>Pseudomonadota</taxon>
        <taxon>Betaproteobacteria</taxon>
        <taxon>Nitrosomonadales</taxon>
        <taxon>Methylophilaceae</taxon>
        <taxon>Methylophilus</taxon>
    </lineage>
</organism>
<name>A0ABW3P9R9_9PROT</name>
<proteinExistence type="predicted"/>
<dbReference type="EMBL" id="JBHTLN010000002">
    <property type="protein sequence ID" value="MFD1122979.1"/>
    <property type="molecule type" value="Genomic_DNA"/>
</dbReference>
<evidence type="ECO:0000313" key="4">
    <source>
        <dbReference type="Proteomes" id="UP001597206"/>
    </source>
</evidence>
<reference evidence="4" key="1">
    <citation type="journal article" date="2019" name="Int. J. Syst. Evol. Microbiol.">
        <title>The Global Catalogue of Microorganisms (GCM) 10K type strain sequencing project: providing services to taxonomists for standard genome sequencing and annotation.</title>
        <authorList>
            <consortium name="The Broad Institute Genomics Platform"/>
            <consortium name="The Broad Institute Genome Sequencing Center for Infectious Disease"/>
            <person name="Wu L."/>
            <person name="Ma J."/>
        </authorList>
    </citation>
    <scope>NUCLEOTIDE SEQUENCE [LARGE SCALE GENOMIC DNA]</scope>
    <source>
        <strain evidence="4">CCUG 58411</strain>
    </source>
</reference>
<feature type="domain" description="BON" evidence="2">
    <location>
        <begin position="28"/>
        <end position="96"/>
    </location>
</feature>
<keyword evidence="1" id="KW-0732">Signal</keyword>
<sequence length="242" mass="26957">MWTNAQKPKLDWLMIELLQLIGINIMKTDTQLKHDVAAELKWDSSVNENEIGVEVKDGIVTLSGHVGKYSEKWAAERAAQKVQGVKALAIDLDVKLLGANNRNDTDIARTAKNVLDWTTDWPKDQVKVMVEDGWITLTGQLDYEYQRQRAFSNVHYLMGVTGVSNQITLKPFLSKSSVQSVIEAALKRRALTDSQEVVVTVDGDKVNLSGVVHSWSERDMVSDSVRNTPGVSEVSDNITVAY</sequence>
<dbReference type="Gene3D" id="3.30.1340.30">
    <property type="match status" value="3"/>
</dbReference>
<accession>A0ABW3P9R9</accession>
<dbReference type="Pfam" id="PF04972">
    <property type="entry name" value="BON"/>
    <property type="match status" value="3"/>
</dbReference>
<keyword evidence="4" id="KW-1185">Reference proteome</keyword>
<evidence type="ECO:0000313" key="3">
    <source>
        <dbReference type="EMBL" id="MFD1122979.1"/>
    </source>
</evidence>
<evidence type="ECO:0000256" key="1">
    <source>
        <dbReference type="ARBA" id="ARBA00022729"/>
    </source>
</evidence>
<gene>
    <name evidence="3" type="ORF">ACFQ2T_10725</name>
</gene>
<dbReference type="PANTHER" id="PTHR34606:SF4">
    <property type="entry name" value="OUTER MEMBRANE LIPOPROTEIN DOLP"/>
    <property type="match status" value="1"/>
</dbReference>
<feature type="domain" description="BON" evidence="2">
    <location>
        <begin position="103"/>
        <end position="171"/>
    </location>
</feature>
<dbReference type="Proteomes" id="UP001597206">
    <property type="component" value="Unassembled WGS sequence"/>
</dbReference>